<accession>A0A343QCC5</accession>
<evidence type="ECO:0000256" key="1">
    <source>
        <dbReference type="SAM" id="Phobius"/>
    </source>
</evidence>
<gene>
    <name evidence="2" type="primary">ATP8</name>
</gene>
<dbReference type="CTD" id="4509"/>
<geneLocation type="mitochondrion" evidence="2"/>
<organism evidence="2">
    <name type="scientific">Prionoglaris stygia</name>
    <dbReference type="NCBI Taxonomy" id="1954335"/>
    <lineage>
        <taxon>Eukaryota</taxon>
        <taxon>Metazoa</taxon>
        <taxon>Ecdysozoa</taxon>
        <taxon>Arthropoda</taxon>
        <taxon>Hexapoda</taxon>
        <taxon>Insecta</taxon>
        <taxon>Pterygota</taxon>
        <taxon>Neoptera</taxon>
        <taxon>Paraneoptera</taxon>
        <taxon>Psocodea</taxon>
        <taxon>Trogiomorpha</taxon>
        <taxon>Prionoglaridetae</taxon>
        <taxon>Prionoglarididae</taxon>
        <taxon>Prionoglaris</taxon>
    </lineage>
</organism>
<dbReference type="RefSeq" id="YP_009443851.1">
    <property type="nucleotide sequence ID" value="NC_036361.1"/>
</dbReference>
<name>A0A343QCC5_9NEOP</name>
<dbReference type="GeneID" id="35094124"/>
<feature type="transmembrane region" description="Helical" evidence="1">
    <location>
        <begin position="6"/>
        <end position="31"/>
    </location>
</feature>
<protein>
    <submittedName>
        <fullName evidence="2">ATP synthase F0 subunit 8</fullName>
    </submittedName>
</protein>
<proteinExistence type="predicted"/>
<keyword evidence="1" id="KW-0472">Membrane</keyword>
<evidence type="ECO:0000313" key="2">
    <source>
        <dbReference type="EMBL" id="ATU07072.1"/>
    </source>
</evidence>
<reference evidence="2" key="1">
    <citation type="journal article" date="2017" name="Mol. Phylogenet. Evol.">
        <title>Mitochondrial phylogenomics and genome rearrangements in the barklice (Insecta: Psocodea).</title>
        <authorList>
            <person name="Yoshizawa K."/>
            <person name="Johnson K.P."/>
            <person name="Sweet A.D."/>
            <person name="Yao I."/>
            <person name="Ferreira R.L."/>
            <person name="Cameron S.L."/>
        </authorList>
    </citation>
    <scope>NUCLEOTIDE SEQUENCE</scope>
</reference>
<keyword evidence="2" id="KW-0496">Mitochondrion</keyword>
<dbReference type="EMBL" id="MG255141">
    <property type="protein sequence ID" value="ATU07072.1"/>
    <property type="molecule type" value="Genomic_DNA"/>
</dbReference>
<dbReference type="AlphaFoldDB" id="A0A343QCC5"/>
<keyword evidence="1" id="KW-1133">Transmembrane helix</keyword>
<sequence length="51" mass="6437">MPQMAPMWWLTLMIYFTMIFLCTNMINYFYFTPQIKFLTHSIKNFYLNWKL</sequence>
<keyword evidence="1" id="KW-0812">Transmembrane</keyword>